<name>A0A127ZIQ3_9BASI</name>
<feature type="chain" id="PRO_5007281319" evidence="2">
    <location>
        <begin position="21"/>
        <end position="101"/>
    </location>
</feature>
<accession>A0A127ZIQ3</accession>
<feature type="signal peptide" evidence="2">
    <location>
        <begin position="1"/>
        <end position="20"/>
    </location>
</feature>
<reference evidence="3" key="1">
    <citation type="submission" date="2014-06" db="EMBL/GenBank/DDBJ databases">
        <authorList>
            <person name="Ju J."/>
            <person name="Zhang J."/>
        </authorList>
    </citation>
    <scope>NUCLEOTIDE SEQUENCE</scope>
    <source>
        <strain evidence="3">SscI8</strain>
    </source>
</reference>
<proteinExistence type="predicted"/>
<organism evidence="3">
    <name type="scientific">Sporisorium scitamineum</name>
    <dbReference type="NCBI Taxonomy" id="49012"/>
    <lineage>
        <taxon>Eukaryota</taxon>
        <taxon>Fungi</taxon>
        <taxon>Dikarya</taxon>
        <taxon>Basidiomycota</taxon>
        <taxon>Ustilaginomycotina</taxon>
        <taxon>Ustilaginomycetes</taxon>
        <taxon>Ustilaginales</taxon>
        <taxon>Ustilaginaceae</taxon>
        <taxon>Sporisorium</taxon>
    </lineage>
</organism>
<keyword evidence="2" id="KW-0732">Signal</keyword>
<evidence type="ECO:0000256" key="1">
    <source>
        <dbReference type="SAM" id="MobiDB-lite"/>
    </source>
</evidence>
<protein>
    <submittedName>
        <fullName evidence="3">Uncharacterized protein</fullName>
    </submittedName>
</protein>
<dbReference type="AlphaFoldDB" id="A0A127ZIQ3"/>
<sequence length="101" mass="10991">MKILFVFVCLAFVAVTTVRAAPRGALFEEASNNLSESLHRQSTEVKDLTSRFSDLRVKTKGQSDRARAHAAESEKETPPTPPTGAKNPFSNLVPGNARGKH</sequence>
<evidence type="ECO:0000313" key="3">
    <source>
        <dbReference type="EMBL" id="CDU25979.1"/>
    </source>
</evidence>
<feature type="region of interest" description="Disordered" evidence="1">
    <location>
        <begin position="53"/>
        <end position="101"/>
    </location>
</feature>
<evidence type="ECO:0000256" key="2">
    <source>
        <dbReference type="SAM" id="SignalP"/>
    </source>
</evidence>
<gene>
    <name evidence="3" type="ORF">SPSC_06150</name>
</gene>
<dbReference type="EMBL" id="LK056692">
    <property type="protein sequence ID" value="CDU25979.1"/>
    <property type="molecule type" value="Genomic_DNA"/>
</dbReference>
<feature type="compositionally biased region" description="Basic and acidic residues" evidence="1">
    <location>
        <begin position="53"/>
        <end position="77"/>
    </location>
</feature>